<dbReference type="InterPro" id="IPR011051">
    <property type="entry name" value="RmlC_Cupin_sf"/>
</dbReference>
<sequence>MTAQLIEPAGGSTGVGLVHPCRTISLSEHVDPRGSLAVVETDKDVVFDIRRVYYLYDLPVSTVRGAHGHRNLEQLLIAVHGHFEVELDDGFSSATVELDHPATALYVGPMVWRNLVNFSPGAVGLVLASSHYDESDYYRDYSDFLADVRALRQKKRQLSSVRSAPR</sequence>
<dbReference type="Proteomes" id="UP000243799">
    <property type="component" value="Unassembled WGS sequence"/>
</dbReference>
<gene>
    <name evidence="2" type="ORF">SAMN05216266_11360</name>
</gene>
<dbReference type="RefSeq" id="WP_091674988.1">
    <property type="nucleotide sequence ID" value="NZ_FOKG01000013.1"/>
</dbReference>
<proteinExistence type="predicted"/>
<evidence type="ECO:0000259" key="1">
    <source>
        <dbReference type="Pfam" id="PF05523"/>
    </source>
</evidence>
<dbReference type="CDD" id="cd20292">
    <property type="entry name" value="cupin_QdtA-like"/>
    <property type="match status" value="1"/>
</dbReference>
<dbReference type="SUPFAM" id="SSF51182">
    <property type="entry name" value="RmlC-like cupins"/>
    <property type="match status" value="1"/>
</dbReference>
<dbReference type="Pfam" id="PF05523">
    <property type="entry name" value="FdtA"/>
    <property type="match status" value="1"/>
</dbReference>
<dbReference type="AlphaFoldDB" id="A0A1I1BDF7"/>
<dbReference type="STRING" id="490629.SAMN05216266_11360"/>
<dbReference type="OrthoDB" id="2643438at2"/>
<dbReference type="InterPro" id="IPR008894">
    <property type="entry name" value="QdtA_cupin_dom"/>
</dbReference>
<dbReference type="InterPro" id="IPR014710">
    <property type="entry name" value="RmlC-like_jellyroll"/>
</dbReference>
<organism evidence="2 3">
    <name type="scientific">Amycolatopsis marina</name>
    <dbReference type="NCBI Taxonomy" id="490629"/>
    <lineage>
        <taxon>Bacteria</taxon>
        <taxon>Bacillati</taxon>
        <taxon>Actinomycetota</taxon>
        <taxon>Actinomycetes</taxon>
        <taxon>Pseudonocardiales</taxon>
        <taxon>Pseudonocardiaceae</taxon>
        <taxon>Amycolatopsis</taxon>
    </lineage>
</organism>
<dbReference type="Gene3D" id="2.60.120.10">
    <property type="entry name" value="Jelly Rolls"/>
    <property type="match status" value="1"/>
</dbReference>
<feature type="domain" description="Sugar 3,4-ketoisomerase QdtA cupin" evidence="1">
    <location>
        <begin position="21"/>
        <end position="147"/>
    </location>
</feature>
<name>A0A1I1BDF7_9PSEU</name>
<accession>A0A1I1BDF7</accession>
<reference evidence="3" key="1">
    <citation type="submission" date="2016-10" db="EMBL/GenBank/DDBJ databases">
        <authorList>
            <person name="Varghese N."/>
            <person name="Submissions S."/>
        </authorList>
    </citation>
    <scope>NUCLEOTIDE SEQUENCE [LARGE SCALE GENOMIC DNA]</scope>
    <source>
        <strain evidence="3">CGMCC 4.3568</strain>
    </source>
</reference>
<protein>
    <submittedName>
        <fullName evidence="2">WxcM-like, C-terminal</fullName>
    </submittedName>
</protein>
<keyword evidence="3" id="KW-1185">Reference proteome</keyword>
<dbReference type="EMBL" id="FOKG01000013">
    <property type="protein sequence ID" value="SFB47802.1"/>
    <property type="molecule type" value="Genomic_DNA"/>
</dbReference>
<evidence type="ECO:0000313" key="2">
    <source>
        <dbReference type="EMBL" id="SFB47802.1"/>
    </source>
</evidence>
<evidence type="ECO:0000313" key="3">
    <source>
        <dbReference type="Proteomes" id="UP000243799"/>
    </source>
</evidence>